<proteinExistence type="predicted"/>
<feature type="region of interest" description="Disordered" evidence="1">
    <location>
        <begin position="1"/>
        <end position="31"/>
    </location>
</feature>
<organism evidence="3">
    <name type="scientific">viral metagenome</name>
    <dbReference type="NCBI Taxonomy" id="1070528"/>
    <lineage>
        <taxon>unclassified sequences</taxon>
        <taxon>metagenomes</taxon>
        <taxon>organismal metagenomes</taxon>
    </lineage>
</organism>
<dbReference type="EMBL" id="MT142817">
    <property type="protein sequence ID" value="QJA89021.1"/>
    <property type="molecule type" value="Genomic_DNA"/>
</dbReference>
<accession>A0A6M3L677</accession>
<sequence length="125" mass="14174">MSRYRHPFKERPIPKRSRTIPIKRHEDYGDSDDRKNWFRCWNCDFVCNLDQNATGGPDELVELGSVPYTQTDQYGNTKSHCEGVAGATQTICEAAGGTWTSTWYKPAEITRGCPLCGSINYLGDY</sequence>
<protein>
    <submittedName>
        <fullName evidence="3">Uncharacterized protein</fullName>
    </submittedName>
</protein>
<evidence type="ECO:0000313" key="2">
    <source>
        <dbReference type="EMBL" id="QJA75380.1"/>
    </source>
</evidence>
<evidence type="ECO:0000313" key="3">
    <source>
        <dbReference type="EMBL" id="QJA89021.1"/>
    </source>
</evidence>
<reference evidence="3" key="1">
    <citation type="submission" date="2020-03" db="EMBL/GenBank/DDBJ databases">
        <title>The deep terrestrial virosphere.</title>
        <authorList>
            <person name="Holmfeldt K."/>
            <person name="Nilsson E."/>
            <person name="Simone D."/>
            <person name="Lopez-Fernandez M."/>
            <person name="Wu X."/>
            <person name="de Brujin I."/>
            <person name="Lundin D."/>
            <person name="Andersson A."/>
            <person name="Bertilsson S."/>
            <person name="Dopson M."/>
        </authorList>
    </citation>
    <scope>NUCLEOTIDE SEQUENCE</scope>
    <source>
        <strain evidence="2">MM415A01796</strain>
        <strain evidence="3">MM415B02629</strain>
    </source>
</reference>
<evidence type="ECO:0000256" key="1">
    <source>
        <dbReference type="SAM" id="MobiDB-lite"/>
    </source>
</evidence>
<dbReference type="EMBL" id="MT142160">
    <property type="protein sequence ID" value="QJA75380.1"/>
    <property type="molecule type" value="Genomic_DNA"/>
</dbReference>
<name>A0A6M3L677_9ZZZZ</name>
<dbReference type="AlphaFoldDB" id="A0A6M3L677"/>
<gene>
    <name evidence="2" type="ORF">MM415A01796_0004</name>
    <name evidence="3" type="ORF">MM415B02629_0012</name>
</gene>